<dbReference type="Pfam" id="PF07938">
    <property type="entry name" value="Fungal_lectin"/>
    <property type="match status" value="1"/>
</dbReference>
<protein>
    <recommendedName>
        <fullName evidence="4">Fucose-specific lectin</fullName>
    </recommendedName>
</protein>
<comment type="caution">
    <text evidence="2">The sequence shown here is derived from an EMBL/GenBank/DDBJ whole genome shotgun (WGS) entry which is preliminary data.</text>
</comment>
<comment type="similarity">
    <text evidence="1">Belongs to the fungal fucose-specific lectin family.</text>
</comment>
<reference evidence="2 3" key="1">
    <citation type="submission" date="2019-10" db="EMBL/GenBank/DDBJ databases">
        <authorList>
            <person name="Palmer J.M."/>
        </authorList>
    </citation>
    <scope>NUCLEOTIDE SEQUENCE [LARGE SCALE GENOMIC DNA]</scope>
    <source>
        <strain evidence="2 3">TWF718</strain>
    </source>
</reference>
<evidence type="ECO:0000256" key="1">
    <source>
        <dbReference type="ARBA" id="ARBA00009042"/>
    </source>
</evidence>
<name>A0AAN8MLU4_9PEZI</name>
<proteinExistence type="inferred from homology"/>
<accession>A0AAN8MLU4</accession>
<evidence type="ECO:0000313" key="3">
    <source>
        <dbReference type="Proteomes" id="UP001313282"/>
    </source>
</evidence>
<dbReference type="EMBL" id="JAVHNR010000006">
    <property type="protein sequence ID" value="KAK6339794.1"/>
    <property type="molecule type" value="Genomic_DNA"/>
</dbReference>
<dbReference type="AlphaFoldDB" id="A0AAN8MLU4"/>
<dbReference type="Proteomes" id="UP001313282">
    <property type="component" value="Unassembled WGS sequence"/>
</dbReference>
<evidence type="ECO:0008006" key="4">
    <source>
        <dbReference type="Google" id="ProtNLM"/>
    </source>
</evidence>
<organism evidence="2 3">
    <name type="scientific">Orbilia javanica</name>
    <dbReference type="NCBI Taxonomy" id="47235"/>
    <lineage>
        <taxon>Eukaryota</taxon>
        <taxon>Fungi</taxon>
        <taxon>Dikarya</taxon>
        <taxon>Ascomycota</taxon>
        <taxon>Pezizomycotina</taxon>
        <taxon>Orbiliomycetes</taxon>
        <taxon>Orbiliales</taxon>
        <taxon>Orbiliaceae</taxon>
        <taxon>Orbilia</taxon>
    </lineage>
</organism>
<keyword evidence="3" id="KW-1185">Reference proteome</keyword>
<sequence length="323" mass="36969">MGNGDFDEEAWRGTYAAVIRYWGGYIRLYIQKNDSSIVEGYWDRSRKTWSFKEIVPAGIAGLPVRGLTATAIGKEETHLFFVDNDGYIREIGIHGNYGDEPKPGPLDDLKLQTSKSISVIPLSQHNMAEQMALYYRDENDTLVEFRYGCNSPGWELTHMFKWTDFGPLTSDVKFVNMSKWQSSDTSIRGFYQNSEGYLVELRYDDGFWGTGFLHQKIPATNPPKPSAFMPIANNLYNSPKLTVFYTLDNKIYEVRKEGKDGYWAGPYEVTNEKELEDVHIGGAGALTEHEDQHLFISEKANKFVHRYRVLGGSWTKEVVDYND</sequence>
<evidence type="ECO:0000313" key="2">
    <source>
        <dbReference type="EMBL" id="KAK6339794.1"/>
    </source>
</evidence>
<dbReference type="InterPro" id="IPR012475">
    <property type="entry name" value="Fungal_lectin"/>
</dbReference>
<dbReference type="Gene3D" id="2.120.10.70">
    <property type="entry name" value="Fucose-specific lectin"/>
    <property type="match status" value="1"/>
</dbReference>
<dbReference type="SUPFAM" id="SSF89372">
    <property type="entry name" value="Fucose-specific lectin"/>
    <property type="match status" value="1"/>
</dbReference>
<gene>
    <name evidence="2" type="ORF">TWF718_009187</name>
</gene>